<evidence type="ECO:0000256" key="8">
    <source>
        <dbReference type="ARBA" id="ARBA00022692"/>
    </source>
</evidence>
<evidence type="ECO:0000256" key="12">
    <source>
        <dbReference type="RuleBase" id="RU363101"/>
    </source>
</evidence>
<dbReference type="PANTHER" id="PTHR37531:SF1">
    <property type="entry name" value="HEME EXPORTER PROTEIN D"/>
    <property type="match status" value="1"/>
</dbReference>
<evidence type="ECO:0000256" key="3">
    <source>
        <dbReference type="ARBA" id="ARBA00008741"/>
    </source>
</evidence>
<comment type="subcellular location">
    <subcellularLocation>
        <location evidence="2 12">Cell inner membrane</location>
        <topology evidence="2 12">Single-pass membrane protein</topology>
    </subcellularLocation>
</comment>
<keyword evidence="11 12" id="KW-0472">Membrane</keyword>
<dbReference type="AlphaFoldDB" id="A0A4U1BF65"/>
<evidence type="ECO:0000256" key="7">
    <source>
        <dbReference type="ARBA" id="ARBA00022519"/>
    </source>
</evidence>
<evidence type="ECO:0000256" key="6">
    <source>
        <dbReference type="ARBA" id="ARBA00022475"/>
    </source>
</evidence>
<comment type="similarity">
    <text evidence="3 12">Belongs to the CcmD/CycX/HelD family.</text>
</comment>
<dbReference type="GO" id="GO:0017004">
    <property type="term" value="P:cytochrome complex assembly"/>
    <property type="evidence" value="ECO:0007669"/>
    <property type="project" value="UniProtKB-KW"/>
</dbReference>
<evidence type="ECO:0000256" key="5">
    <source>
        <dbReference type="ARBA" id="ARBA00022448"/>
    </source>
</evidence>
<accession>A0A4U1BF65</accession>
<dbReference type="GO" id="GO:0005886">
    <property type="term" value="C:plasma membrane"/>
    <property type="evidence" value="ECO:0007669"/>
    <property type="project" value="UniProtKB-SubCell"/>
</dbReference>
<organism evidence="13 14">
    <name type="scientific">Ferrimonas aestuarii</name>
    <dbReference type="NCBI Taxonomy" id="2569539"/>
    <lineage>
        <taxon>Bacteria</taxon>
        <taxon>Pseudomonadati</taxon>
        <taxon>Pseudomonadota</taxon>
        <taxon>Gammaproteobacteria</taxon>
        <taxon>Alteromonadales</taxon>
        <taxon>Ferrimonadaceae</taxon>
        <taxon>Ferrimonas</taxon>
    </lineage>
</organism>
<keyword evidence="9 12" id="KW-0201">Cytochrome c-type biogenesis</keyword>
<keyword evidence="8 12" id="KW-0812">Transmembrane</keyword>
<keyword evidence="5 12" id="KW-0813">Transport</keyword>
<name>A0A4U1BF65_9GAMM</name>
<dbReference type="Proteomes" id="UP000305675">
    <property type="component" value="Unassembled WGS sequence"/>
</dbReference>
<dbReference type="InterPro" id="IPR007078">
    <property type="entry name" value="Haem_export_protD_CcmD"/>
</dbReference>
<evidence type="ECO:0000256" key="1">
    <source>
        <dbReference type="ARBA" id="ARBA00002442"/>
    </source>
</evidence>
<evidence type="ECO:0000256" key="11">
    <source>
        <dbReference type="ARBA" id="ARBA00023136"/>
    </source>
</evidence>
<gene>
    <name evidence="13" type="primary">ccmD</name>
    <name evidence="13" type="ORF">FCL42_20570</name>
</gene>
<comment type="caution">
    <text evidence="13">The sequence shown here is derived from an EMBL/GenBank/DDBJ whole genome shotgun (WGS) entry which is preliminary data.</text>
</comment>
<dbReference type="InterPro" id="IPR052075">
    <property type="entry name" value="Heme_exporter_D"/>
</dbReference>
<sequence>MDYQFQFSSLSDFFAMGDYAFFVWLAYGVSFTALGILVASCLTQRKRVIKQISQKQAREARLKQHRSKSS</sequence>
<evidence type="ECO:0000313" key="14">
    <source>
        <dbReference type="Proteomes" id="UP000305675"/>
    </source>
</evidence>
<dbReference type="EMBL" id="SWCJ01000027">
    <property type="protein sequence ID" value="TKB49530.1"/>
    <property type="molecule type" value="Genomic_DNA"/>
</dbReference>
<evidence type="ECO:0000256" key="2">
    <source>
        <dbReference type="ARBA" id="ARBA00004377"/>
    </source>
</evidence>
<dbReference type="Pfam" id="PF04995">
    <property type="entry name" value="CcmD"/>
    <property type="match status" value="1"/>
</dbReference>
<reference evidence="13 14" key="1">
    <citation type="submission" date="2019-04" db="EMBL/GenBank/DDBJ databases">
        <authorList>
            <person name="Hwang J.C."/>
        </authorList>
    </citation>
    <scope>NUCLEOTIDE SEQUENCE [LARGE SCALE GENOMIC DNA]</scope>
    <source>
        <strain evidence="13 14">IMCC35002</strain>
    </source>
</reference>
<dbReference type="GO" id="GO:0015886">
    <property type="term" value="P:heme transport"/>
    <property type="evidence" value="ECO:0007669"/>
    <property type="project" value="InterPro"/>
</dbReference>
<keyword evidence="7 12" id="KW-0997">Cell inner membrane</keyword>
<dbReference type="RefSeq" id="WP_136865313.1">
    <property type="nucleotide sequence ID" value="NZ_SWCJ01000027.1"/>
</dbReference>
<evidence type="ECO:0000256" key="10">
    <source>
        <dbReference type="ARBA" id="ARBA00022989"/>
    </source>
</evidence>
<dbReference type="OrthoDB" id="9815607at2"/>
<keyword evidence="14" id="KW-1185">Reference proteome</keyword>
<evidence type="ECO:0000256" key="4">
    <source>
        <dbReference type="ARBA" id="ARBA00016461"/>
    </source>
</evidence>
<dbReference type="NCBIfam" id="TIGR03141">
    <property type="entry name" value="cytochro_ccmD"/>
    <property type="match status" value="1"/>
</dbReference>
<dbReference type="PANTHER" id="PTHR37531">
    <property type="entry name" value="HEME EXPORTER PROTEIN D"/>
    <property type="match status" value="1"/>
</dbReference>
<evidence type="ECO:0000313" key="13">
    <source>
        <dbReference type="EMBL" id="TKB49530.1"/>
    </source>
</evidence>
<dbReference type="GO" id="GO:1903607">
    <property type="term" value="P:cytochrome c biosynthetic process"/>
    <property type="evidence" value="ECO:0007669"/>
    <property type="project" value="TreeGrafter"/>
</dbReference>
<comment type="function">
    <text evidence="1 12">Required for the export of heme to the periplasm for the biogenesis of c-type cytochromes.</text>
</comment>
<feature type="transmembrane region" description="Helical" evidence="12">
    <location>
        <begin position="20"/>
        <end position="42"/>
    </location>
</feature>
<evidence type="ECO:0000256" key="9">
    <source>
        <dbReference type="ARBA" id="ARBA00022748"/>
    </source>
</evidence>
<proteinExistence type="inferred from homology"/>
<protein>
    <recommendedName>
        <fullName evidence="4 12">Heme exporter protein D</fullName>
    </recommendedName>
</protein>
<keyword evidence="10 12" id="KW-1133">Transmembrane helix</keyword>
<keyword evidence="6 12" id="KW-1003">Cell membrane</keyword>